<dbReference type="AlphaFoldDB" id="A0A1G1W864"/>
<protein>
    <submittedName>
        <fullName evidence="1">Uncharacterized protein</fullName>
    </submittedName>
</protein>
<gene>
    <name evidence="1" type="ORF">A2172_05025</name>
</gene>
<organism evidence="1 2">
    <name type="scientific">Candidatus Woykebacteria bacterium RBG_13_40_15</name>
    <dbReference type="NCBI Taxonomy" id="1802593"/>
    <lineage>
        <taxon>Bacteria</taxon>
        <taxon>Candidatus Woykeibacteriota</taxon>
    </lineage>
</organism>
<evidence type="ECO:0000313" key="1">
    <source>
        <dbReference type="EMBL" id="OGY23869.1"/>
    </source>
</evidence>
<dbReference type="STRING" id="1802593.A2172_05025"/>
<reference evidence="1 2" key="1">
    <citation type="journal article" date="2016" name="Nat. Commun.">
        <title>Thousands of microbial genomes shed light on interconnected biogeochemical processes in an aquifer system.</title>
        <authorList>
            <person name="Anantharaman K."/>
            <person name="Brown C.T."/>
            <person name="Hug L.A."/>
            <person name="Sharon I."/>
            <person name="Castelle C.J."/>
            <person name="Probst A.J."/>
            <person name="Thomas B.C."/>
            <person name="Singh A."/>
            <person name="Wilkins M.J."/>
            <person name="Karaoz U."/>
            <person name="Brodie E.L."/>
            <person name="Williams K.H."/>
            <person name="Hubbard S.S."/>
            <person name="Banfield J.F."/>
        </authorList>
    </citation>
    <scope>NUCLEOTIDE SEQUENCE [LARGE SCALE GENOMIC DNA]</scope>
</reference>
<sequence>MVSYARKTVEEELREVVSGEESDSLVAFHDRLRAFAMRHRTVAIVGVRKGVRVQLTISKDSTALKIGNRLDPLGDEELKRFLDNPERENVVERLAHDLLDDLWRMLAGQEVDEPIVVTVGVSTLNLGR</sequence>
<comment type="caution">
    <text evidence="1">The sequence shown here is derived from an EMBL/GenBank/DDBJ whole genome shotgun (WGS) entry which is preliminary data.</text>
</comment>
<accession>A0A1G1W864</accession>
<proteinExistence type="predicted"/>
<dbReference type="Proteomes" id="UP000176631">
    <property type="component" value="Unassembled WGS sequence"/>
</dbReference>
<name>A0A1G1W864_9BACT</name>
<dbReference type="EMBL" id="MHCP01000019">
    <property type="protein sequence ID" value="OGY23869.1"/>
    <property type="molecule type" value="Genomic_DNA"/>
</dbReference>
<evidence type="ECO:0000313" key="2">
    <source>
        <dbReference type="Proteomes" id="UP000176631"/>
    </source>
</evidence>